<dbReference type="PANTHER" id="PTHR43245">
    <property type="entry name" value="BIFUNCTIONAL POLYMYXIN RESISTANCE PROTEIN ARNA"/>
    <property type="match status" value="1"/>
</dbReference>
<dbReference type="Gene3D" id="3.40.50.720">
    <property type="entry name" value="NAD(P)-binding Rossmann-like Domain"/>
    <property type="match status" value="1"/>
</dbReference>
<dbReference type="InterPro" id="IPR036291">
    <property type="entry name" value="NAD(P)-bd_dom_sf"/>
</dbReference>
<name>A0A7I9VID5_9BACT</name>
<dbReference type="InterPro" id="IPR050177">
    <property type="entry name" value="Lipid_A_modif_metabolic_enz"/>
</dbReference>
<dbReference type="Pfam" id="PF01370">
    <property type="entry name" value="Epimerase"/>
    <property type="match status" value="1"/>
</dbReference>
<dbReference type="InterPro" id="IPR001509">
    <property type="entry name" value="Epimerase_deHydtase"/>
</dbReference>
<evidence type="ECO:0000313" key="2">
    <source>
        <dbReference type="EMBL" id="GEJ56103.1"/>
    </source>
</evidence>
<accession>A0A7I9VID5</accession>
<dbReference type="EMBL" id="BJTG01000002">
    <property type="protein sequence ID" value="GEJ56103.1"/>
    <property type="molecule type" value="Genomic_DNA"/>
</dbReference>
<dbReference type="PANTHER" id="PTHR43245:SF55">
    <property type="entry name" value="NAD(P)-BINDING DOMAIN-CONTAINING PROTEIN"/>
    <property type="match status" value="1"/>
</dbReference>
<keyword evidence="3" id="KW-1185">Reference proteome</keyword>
<organism evidence="2 3">
    <name type="scientific">Anaeromyxobacter diazotrophicus</name>
    <dbReference type="NCBI Taxonomy" id="2590199"/>
    <lineage>
        <taxon>Bacteria</taxon>
        <taxon>Pseudomonadati</taxon>
        <taxon>Myxococcota</taxon>
        <taxon>Myxococcia</taxon>
        <taxon>Myxococcales</taxon>
        <taxon>Cystobacterineae</taxon>
        <taxon>Anaeromyxobacteraceae</taxon>
        <taxon>Anaeromyxobacter</taxon>
    </lineage>
</organism>
<evidence type="ECO:0000259" key="1">
    <source>
        <dbReference type="Pfam" id="PF01370"/>
    </source>
</evidence>
<dbReference type="Proteomes" id="UP000503640">
    <property type="component" value="Unassembled WGS sequence"/>
</dbReference>
<dbReference type="AlphaFoldDB" id="A0A7I9VID5"/>
<sequence length="335" mass="36702">MRVLVIGGSRFVGSLLTWRLLAQGHRATLLNRGTRPDPFGDRVERLRADRTGPELARLLAGRDFDASIDLAAYTGEDGRRAAEVLGGRVGHHVMISTGQVYLVRAPRPGGAAREEDYDGPVMARPAGEPDLGEWSYGVEKRACEDALAEAFARFRFPATRVRIPMVNGELDYYRRLETYLWRLLDGGPVLVPDGAPARTRHVYGDEVARFLVELLGRPATYGRAFNLAQEETPSLPELLEKLRALVGSRSELVPVAPDALAKAGLDPRAVSPLSTPWMSFVDPSRARDELGFRHLPLDVYLGRIAASFLAHPPPAPTPGYELRAREVALAAALQA</sequence>
<comment type="caution">
    <text evidence="2">The sequence shown here is derived from an EMBL/GenBank/DDBJ whole genome shotgun (WGS) entry which is preliminary data.</text>
</comment>
<dbReference type="RefSeq" id="WP_176063279.1">
    <property type="nucleotide sequence ID" value="NZ_BJTG01000002.1"/>
</dbReference>
<proteinExistence type="predicted"/>
<reference evidence="3" key="1">
    <citation type="journal article" date="2020" name="Appl. Environ. Microbiol.">
        <title>Diazotrophic Anaeromyxobacter Isolates from Soils.</title>
        <authorList>
            <person name="Masuda Y."/>
            <person name="Yamanaka H."/>
            <person name="Xu Z.X."/>
            <person name="Shiratori Y."/>
            <person name="Aono T."/>
            <person name="Amachi S."/>
            <person name="Senoo K."/>
            <person name="Itoh H."/>
        </authorList>
    </citation>
    <scope>NUCLEOTIDE SEQUENCE [LARGE SCALE GENOMIC DNA]</scope>
    <source>
        <strain evidence="3">R267</strain>
    </source>
</reference>
<gene>
    <name evidence="2" type="ORF">AMYX_08440</name>
</gene>
<evidence type="ECO:0000313" key="3">
    <source>
        <dbReference type="Proteomes" id="UP000503640"/>
    </source>
</evidence>
<dbReference type="SUPFAM" id="SSF51735">
    <property type="entry name" value="NAD(P)-binding Rossmann-fold domains"/>
    <property type="match status" value="1"/>
</dbReference>
<feature type="domain" description="NAD-dependent epimerase/dehydratase" evidence="1">
    <location>
        <begin position="3"/>
        <end position="80"/>
    </location>
</feature>
<protein>
    <submittedName>
        <fullName evidence="2">Epimerase</fullName>
    </submittedName>
</protein>